<gene>
    <name evidence="1" type="ORF">g.58726</name>
</gene>
<protein>
    <submittedName>
        <fullName evidence="1">Uncharacterized protein</fullName>
    </submittedName>
</protein>
<dbReference type="AlphaFoldDB" id="A0A2S2R201"/>
<accession>A0A2S2R201</accession>
<evidence type="ECO:0000313" key="1">
    <source>
        <dbReference type="EMBL" id="MBY84006.1"/>
    </source>
</evidence>
<reference evidence="1" key="1">
    <citation type="submission" date="2018-04" db="EMBL/GenBank/DDBJ databases">
        <title>Transcriptome assembly of Sipha flava.</title>
        <authorList>
            <person name="Scully E.D."/>
            <person name="Geib S.M."/>
            <person name="Palmer N.A."/>
            <person name="Koch K."/>
            <person name="Bradshaw J."/>
            <person name="Heng-Moss T."/>
            <person name="Sarath G."/>
        </authorList>
    </citation>
    <scope>NUCLEOTIDE SEQUENCE</scope>
</reference>
<dbReference type="EMBL" id="GGMS01014803">
    <property type="protein sequence ID" value="MBY84006.1"/>
    <property type="molecule type" value="Transcribed_RNA"/>
</dbReference>
<organism evidence="1">
    <name type="scientific">Sipha flava</name>
    <name type="common">yellow sugarcane aphid</name>
    <dbReference type="NCBI Taxonomy" id="143950"/>
    <lineage>
        <taxon>Eukaryota</taxon>
        <taxon>Metazoa</taxon>
        <taxon>Ecdysozoa</taxon>
        <taxon>Arthropoda</taxon>
        <taxon>Hexapoda</taxon>
        <taxon>Insecta</taxon>
        <taxon>Pterygota</taxon>
        <taxon>Neoptera</taxon>
        <taxon>Paraneoptera</taxon>
        <taxon>Hemiptera</taxon>
        <taxon>Sternorrhyncha</taxon>
        <taxon>Aphidomorpha</taxon>
        <taxon>Aphidoidea</taxon>
        <taxon>Aphididae</taxon>
        <taxon>Sipha</taxon>
    </lineage>
</organism>
<proteinExistence type="predicted"/>
<name>A0A2S2R201_9HEMI</name>
<sequence>MAYSPKLKGIFEVLEKYINDDLPMLVGKNLNLDLRGSHGTEFIEFIRTELGLELSNDLATSTWRNSTCIDAVFDRYIEQLKMHEYVSYFSVHGPLLSIIKSVVNNESVV</sequence>